<keyword evidence="2" id="KW-1185">Reference proteome</keyword>
<accession>A0A246IT48</accession>
<dbReference type="Proteomes" id="UP000197468">
    <property type="component" value="Unassembled WGS sequence"/>
</dbReference>
<proteinExistence type="predicted"/>
<protein>
    <submittedName>
        <fullName evidence="1">Uncharacterized protein</fullName>
    </submittedName>
</protein>
<sequence>MHPIDWGGKHVPIKLDDLDWIDEVYRGREFPIVQIAVSKAEGRFVGFHDEDGIFQIVLLDPLHNAQPSKYNDYKVRLSKPLGCEVTALRYEVSQVMAKSRARGCGCDADLTAALRWRRDQRGAALVMPVVDGTEIDDADQLIAEGRVASYRDIFAVGLIAVLERRLDS</sequence>
<comment type="caution">
    <text evidence="1">The sequence shown here is derived from an EMBL/GenBank/DDBJ whole genome shotgun (WGS) entry which is preliminary data.</text>
</comment>
<organism evidence="1 2">
    <name type="scientific">Roseateles aquatilis</name>
    <dbReference type="NCBI Taxonomy" id="431061"/>
    <lineage>
        <taxon>Bacteria</taxon>
        <taxon>Pseudomonadati</taxon>
        <taxon>Pseudomonadota</taxon>
        <taxon>Betaproteobacteria</taxon>
        <taxon>Burkholderiales</taxon>
        <taxon>Sphaerotilaceae</taxon>
        <taxon>Roseateles</taxon>
    </lineage>
</organism>
<gene>
    <name evidence="1" type="ORF">CDN99_26475</name>
</gene>
<evidence type="ECO:0000313" key="1">
    <source>
        <dbReference type="EMBL" id="OWQ83395.1"/>
    </source>
</evidence>
<dbReference type="EMBL" id="NIOF01000021">
    <property type="protein sequence ID" value="OWQ83395.1"/>
    <property type="molecule type" value="Genomic_DNA"/>
</dbReference>
<dbReference type="AlphaFoldDB" id="A0A246IT48"/>
<reference evidence="1 2" key="1">
    <citation type="journal article" date="2008" name="Int. J. Syst. Evol. Microbiol.">
        <title>Description of Roseateles aquatilis sp. nov. and Roseateles terrae sp. nov., in the class Betaproteobacteria, and emended description of the genus Roseateles.</title>
        <authorList>
            <person name="Gomila M."/>
            <person name="Bowien B."/>
            <person name="Falsen E."/>
            <person name="Moore E.R."/>
            <person name="Lalucat J."/>
        </authorList>
    </citation>
    <scope>NUCLEOTIDE SEQUENCE [LARGE SCALE GENOMIC DNA]</scope>
    <source>
        <strain evidence="1 2">CCUG 48205</strain>
    </source>
</reference>
<name>A0A246IT48_9BURK</name>
<evidence type="ECO:0000313" key="2">
    <source>
        <dbReference type="Proteomes" id="UP000197468"/>
    </source>
</evidence>